<keyword evidence="4" id="KW-0378">Hydrolase</keyword>
<dbReference type="InterPro" id="IPR011330">
    <property type="entry name" value="Glyco_hydro/deAcase_b/a-brl"/>
</dbReference>
<evidence type="ECO:0000313" key="5">
    <source>
        <dbReference type="Proteomes" id="UP000010796"/>
    </source>
</evidence>
<proteinExistence type="predicted"/>
<dbReference type="InterPro" id="IPR002509">
    <property type="entry name" value="NODB_dom"/>
</dbReference>
<dbReference type="GO" id="GO:0016810">
    <property type="term" value="F:hydrolase activity, acting on carbon-nitrogen (but not peptide) bonds"/>
    <property type="evidence" value="ECO:0007669"/>
    <property type="project" value="InterPro"/>
</dbReference>
<comment type="subcellular location">
    <subcellularLocation>
        <location evidence="1">Secreted</location>
    </subcellularLocation>
</comment>
<dbReference type="Gene3D" id="3.20.20.370">
    <property type="entry name" value="Glycoside hydrolase/deacetylase"/>
    <property type="match status" value="1"/>
</dbReference>
<dbReference type="RefSeq" id="WP_015266758.1">
    <property type="nucleotide sequence ID" value="NC_019904.1"/>
</dbReference>
<keyword evidence="5" id="KW-1185">Reference proteome</keyword>
<dbReference type="GO" id="GO:0005576">
    <property type="term" value="C:extracellular region"/>
    <property type="evidence" value="ECO:0007669"/>
    <property type="project" value="UniProtKB-SubCell"/>
</dbReference>
<dbReference type="SUPFAM" id="SSF88713">
    <property type="entry name" value="Glycoside hydrolase/deacetylase"/>
    <property type="match status" value="1"/>
</dbReference>
<dbReference type="GO" id="GO:0016798">
    <property type="term" value="F:hydrolase activity, acting on glycosyl bonds"/>
    <property type="evidence" value="ECO:0007669"/>
    <property type="project" value="UniProtKB-KW"/>
</dbReference>
<evidence type="ECO:0000313" key="4">
    <source>
        <dbReference type="EMBL" id="AGA79206.1"/>
    </source>
</evidence>
<feature type="domain" description="NodB homology" evidence="3">
    <location>
        <begin position="82"/>
        <end position="299"/>
    </location>
</feature>
<reference evidence="5" key="1">
    <citation type="submission" date="2012-02" db="EMBL/GenBank/DDBJ databases">
        <title>The complete genome of Echinicola vietnamensis DSM 17526.</title>
        <authorList>
            <person name="Lucas S."/>
            <person name="Copeland A."/>
            <person name="Lapidus A."/>
            <person name="Glavina del Rio T."/>
            <person name="Dalin E."/>
            <person name="Tice H."/>
            <person name="Bruce D."/>
            <person name="Goodwin L."/>
            <person name="Pitluck S."/>
            <person name="Peters L."/>
            <person name="Ovchinnikova G."/>
            <person name="Teshima H."/>
            <person name="Kyrpides N."/>
            <person name="Mavromatis K."/>
            <person name="Ivanova N."/>
            <person name="Brettin T."/>
            <person name="Detter J.C."/>
            <person name="Han C."/>
            <person name="Larimer F."/>
            <person name="Land M."/>
            <person name="Hauser L."/>
            <person name="Markowitz V."/>
            <person name="Cheng J.-F."/>
            <person name="Hugenholtz P."/>
            <person name="Woyke T."/>
            <person name="Wu D."/>
            <person name="Brambilla E."/>
            <person name="Klenk H.-P."/>
            <person name="Eisen J.A."/>
        </authorList>
    </citation>
    <scope>NUCLEOTIDE SEQUENCE [LARGE SCALE GENOMIC DNA]</scope>
    <source>
        <strain evidence="5">DSM 17526 / LMG 23754 / KMM 6221</strain>
    </source>
</reference>
<name>L0G2I1_ECHVK</name>
<evidence type="ECO:0000256" key="1">
    <source>
        <dbReference type="ARBA" id="ARBA00004613"/>
    </source>
</evidence>
<organism evidence="4 5">
    <name type="scientific">Echinicola vietnamensis (strain DSM 17526 / LMG 23754 / KMM 6221)</name>
    <dbReference type="NCBI Taxonomy" id="926556"/>
    <lineage>
        <taxon>Bacteria</taxon>
        <taxon>Pseudomonadati</taxon>
        <taxon>Bacteroidota</taxon>
        <taxon>Cytophagia</taxon>
        <taxon>Cytophagales</taxon>
        <taxon>Cyclobacteriaceae</taxon>
        <taxon>Echinicola</taxon>
    </lineage>
</organism>
<accession>L0G2I1</accession>
<dbReference type="Pfam" id="PF01522">
    <property type="entry name" value="Polysacc_deac_1"/>
    <property type="match status" value="1"/>
</dbReference>
<keyword evidence="2" id="KW-0732">Signal</keyword>
<dbReference type="Proteomes" id="UP000010796">
    <property type="component" value="Chromosome"/>
</dbReference>
<keyword evidence="4" id="KW-0624">Polysaccharide degradation</keyword>
<dbReference type="PANTHER" id="PTHR34216">
    <property type="match status" value="1"/>
</dbReference>
<dbReference type="STRING" id="926556.Echvi_2968"/>
<gene>
    <name evidence="4" type="ordered locus">Echvi_2968</name>
</gene>
<keyword evidence="4" id="KW-0326">Glycosidase</keyword>
<keyword evidence="4" id="KW-0858">Xylan degradation</keyword>
<dbReference type="PROSITE" id="PS51677">
    <property type="entry name" value="NODB"/>
    <property type="match status" value="1"/>
</dbReference>
<dbReference type="EMBL" id="CP003346">
    <property type="protein sequence ID" value="AGA79206.1"/>
    <property type="molecule type" value="Genomic_DNA"/>
</dbReference>
<protein>
    <submittedName>
        <fullName evidence="4">Putative xylanase/chitin deacetylase</fullName>
    </submittedName>
</protein>
<dbReference type="InterPro" id="IPR051398">
    <property type="entry name" value="Polysacch_Deacetylase"/>
</dbReference>
<dbReference type="PANTHER" id="PTHR34216:SF3">
    <property type="entry name" value="POLY-BETA-1,6-N-ACETYL-D-GLUCOSAMINE N-DEACETYLASE"/>
    <property type="match status" value="1"/>
</dbReference>
<dbReference type="AlphaFoldDB" id="L0G2I1"/>
<dbReference type="KEGG" id="evi:Echvi_2968"/>
<dbReference type="HOGENOM" id="CLU_030024_1_1_10"/>
<dbReference type="OrthoDB" id="9778320at2"/>
<dbReference type="CDD" id="cd10918">
    <property type="entry name" value="CE4_NodB_like_5s_6s"/>
    <property type="match status" value="1"/>
</dbReference>
<dbReference type="GO" id="GO:0045493">
    <property type="term" value="P:xylan catabolic process"/>
    <property type="evidence" value="ECO:0007669"/>
    <property type="project" value="UniProtKB-KW"/>
</dbReference>
<evidence type="ECO:0000259" key="3">
    <source>
        <dbReference type="PROSITE" id="PS51677"/>
    </source>
</evidence>
<dbReference type="eggNOG" id="COG0726">
    <property type="taxonomic scope" value="Bacteria"/>
</dbReference>
<sequence>MNKKRRNIYAQMIAKAVIKLGILNIAKKKALKGKHILSIYFHKPSKEEFEKIILWLKNNGFKFISIDNLKEVIYKKAPFPKGAVLITVDDGWASNIENMTTVAKAHQVPLTIFLATEAIEEGYYWFSTAKKASRQKLGYPNSEQMKKLPNTERLALYQKLKVQTTQGNREAMTIEEIKSVKEDNYISFGAHTHSHPILPNCTDEEARKEIEISKEKVSLWSGKSVDTFAYPNGDYGERESNLLKENGFKLAFTTKATPLRKNDFTNPYSLPRLGFLEGASHEENLCRILGIWYSKSTFR</sequence>
<keyword evidence="4" id="KW-0119">Carbohydrate metabolism</keyword>
<evidence type="ECO:0000256" key="2">
    <source>
        <dbReference type="ARBA" id="ARBA00022729"/>
    </source>
</evidence>